<reference evidence="2" key="1">
    <citation type="journal article" date="2019" name="Int. J. Syst. Evol. Microbiol.">
        <title>The Global Catalogue of Microorganisms (GCM) 10K type strain sequencing project: providing services to taxonomists for standard genome sequencing and annotation.</title>
        <authorList>
            <consortium name="The Broad Institute Genomics Platform"/>
            <consortium name="The Broad Institute Genome Sequencing Center for Infectious Disease"/>
            <person name="Wu L."/>
            <person name="Ma J."/>
        </authorList>
    </citation>
    <scope>NUCLEOTIDE SEQUENCE [LARGE SCALE GENOMIC DNA]</scope>
    <source>
        <strain evidence="2">CGMCC 1.6964</strain>
    </source>
</reference>
<dbReference type="SUPFAM" id="SSF51182">
    <property type="entry name" value="RmlC-like cupins"/>
    <property type="match status" value="1"/>
</dbReference>
<organism evidence="1 2">
    <name type="scientific">Saccharibacillus kuerlensis</name>
    <dbReference type="NCBI Taxonomy" id="459527"/>
    <lineage>
        <taxon>Bacteria</taxon>
        <taxon>Bacillati</taxon>
        <taxon>Bacillota</taxon>
        <taxon>Bacilli</taxon>
        <taxon>Bacillales</taxon>
        <taxon>Paenibacillaceae</taxon>
        <taxon>Saccharibacillus</taxon>
    </lineage>
</organism>
<proteinExistence type="predicted"/>
<sequence length="124" mass="13951">MRIFNFDKDSGREITNFDSKDAIFSRIIQHNKPIHIGCFHIGSEGVVGSHPAAVHQLFLVLNGQGWVVGKEGIQYRIQSGRAAYWEPEEIHESGSEEGMTVIVIIVIEGEDLEPMMTEIEWLEG</sequence>
<dbReference type="Gene3D" id="2.60.120.10">
    <property type="entry name" value="Jelly Rolls"/>
    <property type="match status" value="1"/>
</dbReference>
<keyword evidence="2" id="KW-1185">Reference proteome</keyword>
<name>A0ABQ2L3G0_9BACL</name>
<evidence type="ECO:0000313" key="2">
    <source>
        <dbReference type="Proteomes" id="UP000606653"/>
    </source>
</evidence>
<dbReference type="InterPro" id="IPR014710">
    <property type="entry name" value="RmlC-like_jellyroll"/>
</dbReference>
<dbReference type="EMBL" id="BMLN01000006">
    <property type="protein sequence ID" value="GGO01120.1"/>
    <property type="molecule type" value="Genomic_DNA"/>
</dbReference>
<evidence type="ECO:0000313" key="1">
    <source>
        <dbReference type="EMBL" id="GGO01120.1"/>
    </source>
</evidence>
<dbReference type="Proteomes" id="UP000606653">
    <property type="component" value="Unassembled WGS sequence"/>
</dbReference>
<protein>
    <recommendedName>
        <fullName evidence="3">Cupin</fullName>
    </recommendedName>
</protein>
<accession>A0ABQ2L3G0</accession>
<dbReference type="RefSeq" id="WP_018976121.1">
    <property type="nucleotide sequence ID" value="NZ_BMLN01000006.1"/>
</dbReference>
<dbReference type="InterPro" id="IPR011051">
    <property type="entry name" value="RmlC_Cupin_sf"/>
</dbReference>
<gene>
    <name evidence="1" type="ORF">GCM10010969_23070</name>
</gene>
<comment type="caution">
    <text evidence="1">The sequence shown here is derived from an EMBL/GenBank/DDBJ whole genome shotgun (WGS) entry which is preliminary data.</text>
</comment>
<evidence type="ECO:0008006" key="3">
    <source>
        <dbReference type="Google" id="ProtNLM"/>
    </source>
</evidence>